<dbReference type="EMBL" id="LFYR01001143">
    <property type="protein sequence ID" value="KMZ64492.1"/>
    <property type="molecule type" value="Genomic_DNA"/>
</dbReference>
<dbReference type="OMA" id="DYAFHTG"/>
<gene>
    <name evidence="5" type="ORF">ZOSMA_366G00020</name>
</gene>
<dbReference type="Pfam" id="PF04570">
    <property type="entry name" value="zf-FLZ"/>
    <property type="match status" value="1"/>
</dbReference>
<feature type="domain" description="FLZ-type" evidence="4">
    <location>
        <begin position="49"/>
        <end position="93"/>
    </location>
</feature>
<evidence type="ECO:0000256" key="3">
    <source>
        <dbReference type="PROSITE-ProRule" id="PRU01131"/>
    </source>
</evidence>
<protein>
    <recommendedName>
        <fullName evidence="4">FLZ-type domain-containing protein</fullName>
    </recommendedName>
</protein>
<dbReference type="PANTHER" id="PTHR47208:SF1">
    <property type="entry name" value="OS02G0174800 PROTEIN"/>
    <property type="match status" value="1"/>
</dbReference>
<keyword evidence="2" id="KW-0479">Metal-binding</keyword>
<reference evidence="6" key="1">
    <citation type="journal article" date="2016" name="Nature">
        <title>The genome of the seagrass Zostera marina reveals angiosperm adaptation to the sea.</title>
        <authorList>
            <person name="Olsen J.L."/>
            <person name="Rouze P."/>
            <person name="Verhelst B."/>
            <person name="Lin Y.-C."/>
            <person name="Bayer T."/>
            <person name="Collen J."/>
            <person name="Dattolo E."/>
            <person name="De Paoli E."/>
            <person name="Dittami S."/>
            <person name="Maumus F."/>
            <person name="Michel G."/>
            <person name="Kersting A."/>
            <person name="Lauritano C."/>
            <person name="Lohaus R."/>
            <person name="Toepel M."/>
            <person name="Tonon T."/>
            <person name="Vanneste K."/>
            <person name="Amirebrahimi M."/>
            <person name="Brakel J."/>
            <person name="Bostroem C."/>
            <person name="Chovatia M."/>
            <person name="Grimwood J."/>
            <person name="Jenkins J.W."/>
            <person name="Jueterbock A."/>
            <person name="Mraz A."/>
            <person name="Stam W.T."/>
            <person name="Tice H."/>
            <person name="Bornberg-Bauer E."/>
            <person name="Green P.J."/>
            <person name="Pearson G.A."/>
            <person name="Procaccini G."/>
            <person name="Duarte C.M."/>
            <person name="Schmutz J."/>
            <person name="Reusch T.B.H."/>
            <person name="Van de Peer Y."/>
        </authorList>
    </citation>
    <scope>NUCLEOTIDE SEQUENCE [LARGE SCALE GENOMIC DNA]</scope>
    <source>
        <strain evidence="6">cv. Finnish</strain>
    </source>
</reference>
<feature type="zinc finger region" description="FLZ-type" evidence="3">
    <location>
        <begin position="49"/>
        <end position="93"/>
    </location>
</feature>
<proteinExistence type="inferred from homology"/>
<evidence type="ECO:0000259" key="4">
    <source>
        <dbReference type="PROSITE" id="PS51795"/>
    </source>
</evidence>
<keyword evidence="6" id="KW-1185">Reference proteome</keyword>
<evidence type="ECO:0000256" key="2">
    <source>
        <dbReference type="ARBA" id="ARBA00022723"/>
    </source>
</evidence>
<comment type="caution">
    <text evidence="5">The sequence shown here is derived from an EMBL/GenBank/DDBJ whole genome shotgun (WGS) entry which is preliminary data.</text>
</comment>
<evidence type="ECO:0000256" key="1">
    <source>
        <dbReference type="ARBA" id="ARBA00009374"/>
    </source>
</evidence>
<evidence type="ECO:0000313" key="5">
    <source>
        <dbReference type="EMBL" id="KMZ64492.1"/>
    </source>
</evidence>
<evidence type="ECO:0000313" key="6">
    <source>
        <dbReference type="Proteomes" id="UP000036987"/>
    </source>
</evidence>
<dbReference type="OrthoDB" id="1925036at2759"/>
<sequence length="121" mass="13988">MEEENKNKRVGDLEAGVSGSMVLETTPVVRMEKRKKKKKEEEMVFSRRSFLEACFLCKRQLGRGTDIYMYKGEMGFCSNECREEQIQMNEAKERSLKKLAIKASRKLKSTCSIYPTGTIFV</sequence>
<comment type="similarity">
    <text evidence="1">Belongs to the FLZ family.</text>
</comment>
<organism evidence="5 6">
    <name type="scientific">Zostera marina</name>
    <name type="common">Eelgrass</name>
    <dbReference type="NCBI Taxonomy" id="29655"/>
    <lineage>
        <taxon>Eukaryota</taxon>
        <taxon>Viridiplantae</taxon>
        <taxon>Streptophyta</taxon>
        <taxon>Embryophyta</taxon>
        <taxon>Tracheophyta</taxon>
        <taxon>Spermatophyta</taxon>
        <taxon>Magnoliopsida</taxon>
        <taxon>Liliopsida</taxon>
        <taxon>Zosteraceae</taxon>
        <taxon>Zostera</taxon>
    </lineage>
</organism>
<dbReference type="GO" id="GO:0046872">
    <property type="term" value="F:metal ion binding"/>
    <property type="evidence" value="ECO:0007669"/>
    <property type="project" value="UniProtKB-KW"/>
</dbReference>
<dbReference type="InterPro" id="IPR044604">
    <property type="entry name" value="FLZ12/13/14"/>
</dbReference>
<dbReference type="PANTHER" id="PTHR47208">
    <property type="entry name" value="OS02G0174800 PROTEIN"/>
    <property type="match status" value="1"/>
</dbReference>
<accession>A0A0K9P8A2</accession>
<name>A0A0K9P8A2_ZOSMR</name>
<dbReference type="AlphaFoldDB" id="A0A0K9P8A2"/>
<dbReference type="Proteomes" id="UP000036987">
    <property type="component" value="Unassembled WGS sequence"/>
</dbReference>
<dbReference type="PROSITE" id="PS51795">
    <property type="entry name" value="ZF_FLZ"/>
    <property type="match status" value="1"/>
</dbReference>
<dbReference type="InterPro" id="IPR007650">
    <property type="entry name" value="Zf-FLZ_dom"/>
</dbReference>